<dbReference type="Gene3D" id="3.40.50.2000">
    <property type="entry name" value="Glycogen Phosphorylase B"/>
    <property type="match status" value="1"/>
</dbReference>
<reference evidence="2 3" key="1">
    <citation type="journal article" date="2024" name="Chem. Sci.">
        <title>Discovery of megapolipeptins by genome mining of a Burkholderiales bacteria collection.</title>
        <authorList>
            <person name="Paulo B.S."/>
            <person name="Recchia M.J.J."/>
            <person name="Lee S."/>
            <person name="Fergusson C.H."/>
            <person name="Romanowski S.B."/>
            <person name="Hernandez A."/>
            <person name="Krull N."/>
            <person name="Liu D.Y."/>
            <person name="Cavanagh H."/>
            <person name="Bos A."/>
            <person name="Gray C.A."/>
            <person name="Murphy B.T."/>
            <person name="Linington R.G."/>
            <person name="Eustaquio A.S."/>
        </authorList>
    </citation>
    <scope>NUCLEOTIDE SEQUENCE [LARGE SCALE GENOMIC DNA]</scope>
    <source>
        <strain evidence="2 3">RL17-379-BIB-C</strain>
    </source>
</reference>
<protein>
    <submittedName>
        <fullName evidence="2">Uncharacterized protein</fullName>
    </submittedName>
</protein>
<evidence type="ECO:0000313" key="2">
    <source>
        <dbReference type="EMBL" id="MFM0448281.1"/>
    </source>
</evidence>
<accession>A0ABW9C9M9</accession>
<dbReference type="EMBL" id="JAQQDH010000018">
    <property type="protein sequence ID" value="MFM0448281.1"/>
    <property type="molecule type" value="Genomic_DNA"/>
</dbReference>
<dbReference type="RefSeq" id="WP_408131570.1">
    <property type="nucleotide sequence ID" value="NZ_JAQQDH010000018.1"/>
</dbReference>
<organism evidence="2 3">
    <name type="scientific">Paraburkholderia strydomiana</name>
    <dbReference type="NCBI Taxonomy" id="1245417"/>
    <lineage>
        <taxon>Bacteria</taxon>
        <taxon>Pseudomonadati</taxon>
        <taxon>Pseudomonadota</taxon>
        <taxon>Betaproteobacteria</taxon>
        <taxon>Burkholderiales</taxon>
        <taxon>Burkholderiaceae</taxon>
        <taxon>Paraburkholderia</taxon>
    </lineage>
</organism>
<feature type="region of interest" description="Disordered" evidence="1">
    <location>
        <begin position="206"/>
        <end position="233"/>
    </location>
</feature>
<comment type="caution">
    <text evidence="2">The sequence shown here is derived from an EMBL/GenBank/DDBJ whole genome shotgun (WGS) entry which is preliminary data.</text>
</comment>
<name>A0ABW9C9M9_9BURK</name>
<evidence type="ECO:0000256" key="1">
    <source>
        <dbReference type="SAM" id="MobiDB-lite"/>
    </source>
</evidence>
<proteinExistence type="predicted"/>
<sequence>MSRIVFAWELGDNHGHLWRLLPLAIEMRSRGHEVAFGLRSMTAAQRYLAPLGIRWLACPMSAGAAQPGREIASYTDILAIQGATRPDLVGGMVQGWQNLYALLGADLVVIEHSPFALLAARRARIPSVQIGTGFTIPPTLSPAPSFRPWHPGHVEAQRQTGEAVTRTVQSLFEQPYGLGQLLTADHTRVLSVPELDHYAAFRPPGTTFLGPVPAPDRGSRQRWSQSGRPRIFA</sequence>
<feature type="compositionally biased region" description="Low complexity" evidence="1">
    <location>
        <begin position="221"/>
        <end position="233"/>
    </location>
</feature>
<dbReference type="Proteomes" id="UP001629288">
    <property type="component" value="Unassembled WGS sequence"/>
</dbReference>
<gene>
    <name evidence="2" type="ORF">PQR00_32310</name>
</gene>
<dbReference type="SUPFAM" id="SSF53756">
    <property type="entry name" value="UDP-Glycosyltransferase/glycogen phosphorylase"/>
    <property type="match status" value="1"/>
</dbReference>
<keyword evidence="3" id="KW-1185">Reference proteome</keyword>
<evidence type="ECO:0000313" key="3">
    <source>
        <dbReference type="Proteomes" id="UP001629288"/>
    </source>
</evidence>